<dbReference type="CDD" id="cd17646">
    <property type="entry name" value="A_NRPS_AB3403-like"/>
    <property type="match status" value="1"/>
</dbReference>
<dbReference type="Proteomes" id="UP001597023">
    <property type="component" value="Unassembled WGS sequence"/>
</dbReference>
<sequence length="1112" mass="123257">MTDDLATRLAALTPEQRARFDALMAERAAAEDTFPLSVLQRGTWFLEQLRPGNPGYIVPGAARVVGPLDATVLRAAVAEIVRRHEALRTTFRVEDGTPVQVVHHELTVDVPETDLRGERFTPADRQRHVDEALAEPFDITTGPLLRVRLLRTGADESVLVTAMHHLISDRWSTAVFLSELSELYEAFAAGRPSPLPELEIQYGDFADWQHQQLADGAWDEDLAYWRQHLDGAPAALDLPTDRPRPPVQGFNGRSVPVELPEPLMRALGALAGRHGATPYMALLAVLQILLHRHSGQDDIVVGVPIAQRDRVEVEPVIGYFVNTLAIRADLGGNPSFSTVLHRVRDACLGAYAHQDVPFELVVADLKLARDLSRPPLCQVSFSYGREPVPPRALGGAHLSRLPVRSEGARFDLELQAFDSGGALTGWFEYDRDLFDEATVVRLAARFHRLVEQATAHPDTPVDDFELLDDAERHLVLTEWNATDRDWGTEDGWVHQCFEARARRHPDAEAVRFDGRSLTYDALNRRANRLAHRLRRQGVGRDTVVGVAMERSLDLVVGLLAVLKAGGAYLPLDLDLPEARLAAIVEDARPPVVLTHGPVTDRLPALDCPVLDVDALAADLAAEPEDNPDVPVDGEDLAYVIFTSGSTGRPKGVMNVHAALRNRLLWMQDAYRLDASDRVLQKTPFSFDVSVWEFFWPLMTGATLVVARPGGHRDSGYLAQVIQDEAITTCHFVPSMLHVFLTEPVEKCTSLRRVVCSGEELTRDLHDRFLARSQAALHNLYGPTEAAIDVTAWHCRPDDTDRRPVPIGHPIANTRLYVLDQRRRPVPVGVPGELHIGGRGLARGYLNRPDLTAERFVDDPFVPGERVYRTGDLARYRTDGALEFLGRVDHQIKLRGQRIELGEIEAVLTTHGAVREAVVVAREHAPGDIRLAAYVTPATDTAPAPGDLAAHLRRRLPEYMVPASFTTLERLPLTPSGKTDRKALPAPAPTRPDLGTRFVAPRDETERALAALWRDLLGVERVGTRDNFFDLGGHSLLMAEFRTALAATLGHDLTMVELFQHPTVGSLAEYLSGTRTAASESRNGARERAENRRQSRNRRQQAAERRALSREDR</sequence>
<dbReference type="CDD" id="cd19531">
    <property type="entry name" value="LCL_NRPS-like"/>
    <property type="match status" value="1"/>
</dbReference>
<dbReference type="InterPro" id="IPR020806">
    <property type="entry name" value="PKS_PP-bd"/>
</dbReference>
<evidence type="ECO:0000313" key="6">
    <source>
        <dbReference type="EMBL" id="MFD0313327.1"/>
    </source>
</evidence>
<dbReference type="Gene3D" id="3.30.559.10">
    <property type="entry name" value="Chloramphenicol acetyltransferase-like domain"/>
    <property type="match status" value="1"/>
</dbReference>
<feature type="compositionally biased region" description="Basic and acidic residues" evidence="4">
    <location>
        <begin position="1082"/>
        <end position="1092"/>
    </location>
</feature>
<dbReference type="Gene3D" id="1.10.1200.10">
    <property type="entry name" value="ACP-like"/>
    <property type="match status" value="1"/>
</dbReference>
<keyword evidence="3" id="KW-0597">Phosphoprotein</keyword>
<evidence type="ECO:0000256" key="2">
    <source>
        <dbReference type="ARBA" id="ARBA00022450"/>
    </source>
</evidence>
<dbReference type="InterPro" id="IPR036736">
    <property type="entry name" value="ACP-like_sf"/>
</dbReference>
<dbReference type="SMART" id="SM00823">
    <property type="entry name" value="PKS_PP"/>
    <property type="match status" value="1"/>
</dbReference>
<dbReference type="PROSITE" id="PS50075">
    <property type="entry name" value="CARRIER"/>
    <property type="match status" value="1"/>
</dbReference>
<dbReference type="PROSITE" id="PS00455">
    <property type="entry name" value="AMP_BINDING"/>
    <property type="match status" value="1"/>
</dbReference>
<dbReference type="RefSeq" id="WP_381604880.1">
    <property type="nucleotide sequence ID" value="NZ_JBHTEB010000001.1"/>
</dbReference>
<dbReference type="InterPro" id="IPR001242">
    <property type="entry name" value="Condensation_dom"/>
</dbReference>
<dbReference type="SUPFAM" id="SSF47336">
    <property type="entry name" value="ACP-like"/>
    <property type="match status" value="1"/>
</dbReference>
<keyword evidence="2" id="KW-0596">Phosphopantetheine</keyword>
<feature type="domain" description="Carrier" evidence="5">
    <location>
        <begin position="999"/>
        <end position="1074"/>
    </location>
</feature>
<evidence type="ECO:0000259" key="5">
    <source>
        <dbReference type="PROSITE" id="PS50075"/>
    </source>
</evidence>
<dbReference type="Gene3D" id="3.30.559.30">
    <property type="entry name" value="Nonribosomal peptide synthetase, condensation domain"/>
    <property type="match status" value="1"/>
</dbReference>
<dbReference type="Gene3D" id="3.40.50.980">
    <property type="match status" value="2"/>
</dbReference>
<protein>
    <submittedName>
        <fullName evidence="6">Amino acid adenylation domain-containing protein</fullName>
    </submittedName>
</protein>
<dbReference type="Pfam" id="PF00668">
    <property type="entry name" value="Condensation"/>
    <property type="match status" value="1"/>
</dbReference>
<dbReference type="InterPro" id="IPR000873">
    <property type="entry name" value="AMP-dep_synth/lig_dom"/>
</dbReference>
<dbReference type="PANTHER" id="PTHR45527">
    <property type="entry name" value="NONRIBOSOMAL PEPTIDE SYNTHETASE"/>
    <property type="match status" value="1"/>
</dbReference>
<evidence type="ECO:0000313" key="7">
    <source>
        <dbReference type="Proteomes" id="UP001597023"/>
    </source>
</evidence>
<dbReference type="InterPro" id="IPR010071">
    <property type="entry name" value="AA_adenyl_dom"/>
</dbReference>
<feature type="region of interest" description="Disordered" evidence="4">
    <location>
        <begin position="970"/>
        <end position="995"/>
    </location>
</feature>
<evidence type="ECO:0000256" key="3">
    <source>
        <dbReference type="ARBA" id="ARBA00022553"/>
    </source>
</evidence>
<gene>
    <name evidence="6" type="ORF">ACFQZ6_03565</name>
</gene>
<dbReference type="Pfam" id="PF13193">
    <property type="entry name" value="AMP-binding_C"/>
    <property type="match status" value="1"/>
</dbReference>
<dbReference type="NCBIfam" id="TIGR01733">
    <property type="entry name" value="AA-adenyl-dom"/>
    <property type="match status" value="1"/>
</dbReference>
<dbReference type="EMBL" id="JBHTEB010000001">
    <property type="protein sequence ID" value="MFD0313327.1"/>
    <property type="molecule type" value="Genomic_DNA"/>
</dbReference>
<evidence type="ECO:0000256" key="1">
    <source>
        <dbReference type="ARBA" id="ARBA00001957"/>
    </source>
</evidence>
<dbReference type="Gene3D" id="3.30.300.30">
    <property type="match status" value="1"/>
</dbReference>
<dbReference type="InterPro" id="IPR025110">
    <property type="entry name" value="AMP-bd_C"/>
</dbReference>
<comment type="caution">
    <text evidence="6">The sequence shown here is derived from an EMBL/GenBank/DDBJ whole genome shotgun (WGS) entry which is preliminary data.</text>
</comment>
<name>A0ABW2W4B4_9ACTN</name>
<comment type="cofactor">
    <cofactor evidence="1">
        <name>pantetheine 4'-phosphate</name>
        <dbReference type="ChEBI" id="CHEBI:47942"/>
    </cofactor>
</comment>
<dbReference type="InterPro" id="IPR045851">
    <property type="entry name" value="AMP-bd_C_sf"/>
</dbReference>
<dbReference type="Gene3D" id="2.30.38.10">
    <property type="entry name" value="Luciferase, Domain 3"/>
    <property type="match status" value="1"/>
</dbReference>
<dbReference type="InterPro" id="IPR009081">
    <property type="entry name" value="PP-bd_ACP"/>
</dbReference>
<evidence type="ECO:0000256" key="4">
    <source>
        <dbReference type="SAM" id="MobiDB-lite"/>
    </source>
</evidence>
<keyword evidence="7" id="KW-1185">Reference proteome</keyword>
<dbReference type="Pfam" id="PF00550">
    <property type="entry name" value="PP-binding"/>
    <property type="match status" value="1"/>
</dbReference>
<reference evidence="7" key="1">
    <citation type="journal article" date="2019" name="Int. J. Syst. Evol. Microbiol.">
        <title>The Global Catalogue of Microorganisms (GCM) 10K type strain sequencing project: providing services to taxonomists for standard genome sequencing and annotation.</title>
        <authorList>
            <consortium name="The Broad Institute Genomics Platform"/>
            <consortium name="The Broad Institute Genome Sequencing Center for Infectious Disease"/>
            <person name="Wu L."/>
            <person name="Ma J."/>
        </authorList>
    </citation>
    <scope>NUCLEOTIDE SEQUENCE [LARGE SCALE GENOMIC DNA]</scope>
    <source>
        <strain evidence="7">CGMCC 4.7400</strain>
    </source>
</reference>
<dbReference type="Pfam" id="PF00501">
    <property type="entry name" value="AMP-binding"/>
    <property type="match status" value="1"/>
</dbReference>
<accession>A0ABW2W4B4</accession>
<organism evidence="6 7">
    <name type="scientific">Streptomyces flavalbus</name>
    <dbReference type="NCBI Taxonomy" id="2665155"/>
    <lineage>
        <taxon>Bacteria</taxon>
        <taxon>Bacillati</taxon>
        <taxon>Actinomycetota</taxon>
        <taxon>Actinomycetes</taxon>
        <taxon>Kitasatosporales</taxon>
        <taxon>Streptomycetaceae</taxon>
        <taxon>Streptomyces</taxon>
    </lineage>
</organism>
<dbReference type="PANTHER" id="PTHR45527:SF1">
    <property type="entry name" value="FATTY ACID SYNTHASE"/>
    <property type="match status" value="1"/>
</dbReference>
<dbReference type="SUPFAM" id="SSF52777">
    <property type="entry name" value="CoA-dependent acyltransferases"/>
    <property type="match status" value="2"/>
</dbReference>
<feature type="compositionally biased region" description="Basic and acidic residues" evidence="4">
    <location>
        <begin position="1100"/>
        <end position="1112"/>
    </location>
</feature>
<proteinExistence type="predicted"/>
<dbReference type="SUPFAM" id="SSF56801">
    <property type="entry name" value="Acetyl-CoA synthetase-like"/>
    <property type="match status" value="1"/>
</dbReference>
<dbReference type="InterPro" id="IPR020845">
    <property type="entry name" value="AMP-binding_CS"/>
</dbReference>
<dbReference type="InterPro" id="IPR023213">
    <property type="entry name" value="CAT-like_dom_sf"/>
</dbReference>
<feature type="region of interest" description="Disordered" evidence="4">
    <location>
        <begin position="1073"/>
        <end position="1112"/>
    </location>
</feature>